<evidence type="ECO:0000256" key="2">
    <source>
        <dbReference type="ARBA" id="ARBA00023015"/>
    </source>
</evidence>
<evidence type="ECO:0000256" key="1">
    <source>
        <dbReference type="ARBA" id="ARBA00022491"/>
    </source>
</evidence>
<organism evidence="6 7">
    <name type="scientific">Anaerolinea thermolimosa</name>
    <dbReference type="NCBI Taxonomy" id="229919"/>
    <lineage>
        <taxon>Bacteria</taxon>
        <taxon>Bacillati</taxon>
        <taxon>Chloroflexota</taxon>
        <taxon>Anaerolineae</taxon>
        <taxon>Anaerolineales</taxon>
        <taxon>Anaerolineaceae</taxon>
        <taxon>Anaerolinea</taxon>
    </lineage>
</organism>
<dbReference type="PANTHER" id="PTHR30146:SF148">
    <property type="entry name" value="HTH-TYPE TRANSCRIPTIONAL REPRESSOR PURR-RELATED"/>
    <property type="match status" value="1"/>
</dbReference>
<dbReference type="Proteomes" id="UP000264141">
    <property type="component" value="Unassembled WGS sequence"/>
</dbReference>
<dbReference type="AlphaFoldDB" id="A0A3D1JFD3"/>
<evidence type="ECO:0000259" key="5">
    <source>
        <dbReference type="PROSITE" id="PS50932"/>
    </source>
</evidence>
<dbReference type="GO" id="GO:0003700">
    <property type="term" value="F:DNA-binding transcription factor activity"/>
    <property type="evidence" value="ECO:0007669"/>
    <property type="project" value="TreeGrafter"/>
</dbReference>
<keyword evidence="4" id="KW-0804">Transcription</keyword>
<dbReference type="GO" id="GO:0000976">
    <property type="term" value="F:transcription cis-regulatory region binding"/>
    <property type="evidence" value="ECO:0007669"/>
    <property type="project" value="TreeGrafter"/>
</dbReference>
<evidence type="ECO:0000256" key="4">
    <source>
        <dbReference type="ARBA" id="ARBA00023163"/>
    </source>
</evidence>
<dbReference type="RefSeq" id="WP_062189607.1">
    <property type="nucleotide sequence ID" value="NZ_DF967965.1"/>
</dbReference>
<dbReference type="Pfam" id="PF00356">
    <property type="entry name" value="LacI"/>
    <property type="match status" value="1"/>
</dbReference>
<keyword evidence="3" id="KW-0238">DNA-binding</keyword>
<dbReference type="OrthoDB" id="3227375at2"/>
<dbReference type="PANTHER" id="PTHR30146">
    <property type="entry name" value="LACI-RELATED TRANSCRIPTIONAL REPRESSOR"/>
    <property type="match status" value="1"/>
</dbReference>
<dbReference type="EMBL" id="DPBP01000023">
    <property type="protein sequence ID" value="HCE17289.1"/>
    <property type="molecule type" value="Genomic_DNA"/>
</dbReference>
<dbReference type="InterPro" id="IPR046335">
    <property type="entry name" value="LacI/GalR-like_sensor"/>
</dbReference>
<dbReference type="Pfam" id="PF13377">
    <property type="entry name" value="Peripla_BP_3"/>
    <property type="match status" value="1"/>
</dbReference>
<accession>A0A3D1JFD3</accession>
<sequence>MEPVESGKPPPLNPKRPTIIDIAREAGVSISTVSRVMNKSMPVAEETARRVREAIERLQFSPNLSARNLAGKRTNTIGLLLPEVSGAFFQPMLAGIGECLAENNYDLLIFASPKLERHEFSRIIPIGEHNTDGVLIFTNSLDDAEIERLYRRHFPLVLMYRSAPAGLSIPSITFENKAGTEQLIDHLIEHHGYRKIAFLAGPKDNEDSHQREAGYLASLARHGLPVDPALLGVGEFEGVIAAQAARDMLASGTRPDAIFAGDDESAAGVMTALLEMGVRVPDEIAVVGFDDDYLAPYLPVPLTTVRAPIYETGYQAARQLISLIRTGTAEMVTSLPTELVIRQSCGCGRSPRT</sequence>
<keyword evidence="2" id="KW-0805">Transcription regulation</keyword>
<dbReference type="Gene3D" id="3.40.50.2300">
    <property type="match status" value="2"/>
</dbReference>
<dbReference type="Gene3D" id="1.10.260.40">
    <property type="entry name" value="lambda repressor-like DNA-binding domains"/>
    <property type="match status" value="1"/>
</dbReference>
<feature type="domain" description="HTH lacI-type" evidence="5">
    <location>
        <begin position="17"/>
        <end position="71"/>
    </location>
</feature>
<protein>
    <submittedName>
        <fullName evidence="6">LacI family transcriptional regulator</fullName>
    </submittedName>
</protein>
<dbReference type="PRINTS" id="PR00036">
    <property type="entry name" value="HTHLACI"/>
</dbReference>
<evidence type="ECO:0000313" key="7">
    <source>
        <dbReference type="Proteomes" id="UP000264141"/>
    </source>
</evidence>
<dbReference type="PROSITE" id="PS50932">
    <property type="entry name" value="HTH_LACI_2"/>
    <property type="match status" value="1"/>
</dbReference>
<dbReference type="STRING" id="229919.GCA_001050195_00590"/>
<dbReference type="CDD" id="cd06267">
    <property type="entry name" value="PBP1_LacI_sugar_binding-like"/>
    <property type="match status" value="1"/>
</dbReference>
<dbReference type="PROSITE" id="PS00356">
    <property type="entry name" value="HTH_LACI_1"/>
    <property type="match status" value="1"/>
</dbReference>
<gene>
    <name evidence="6" type="ORF">DEQ80_05470</name>
</gene>
<name>A0A3D1JFD3_9CHLR</name>
<dbReference type="InterPro" id="IPR028082">
    <property type="entry name" value="Peripla_BP_I"/>
</dbReference>
<dbReference type="SUPFAM" id="SSF47413">
    <property type="entry name" value="lambda repressor-like DNA-binding domains"/>
    <property type="match status" value="1"/>
</dbReference>
<dbReference type="InterPro" id="IPR000843">
    <property type="entry name" value="HTH_LacI"/>
</dbReference>
<proteinExistence type="predicted"/>
<comment type="caution">
    <text evidence="6">The sequence shown here is derived from an EMBL/GenBank/DDBJ whole genome shotgun (WGS) entry which is preliminary data.</text>
</comment>
<evidence type="ECO:0000256" key="3">
    <source>
        <dbReference type="ARBA" id="ARBA00023125"/>
    </source>
</evidence>
<dbReference type="InterPro" id="IPR010982">
    <property type="entry name" value="Lambda_DNA-bd_dom_sf"/>
</dbReference>
<keyword evidence="1" id="KW-0678">Repressor</keyword>
<dbReference type="SUPFAM" id="SSF53822">
    <property type="entry name" value="Periplasmic binding protein-like I"/>
    <property type="match status" value="1"/>
</dbReference>
<reference evidence="6 7" key="1">
    <citation type="journal article" date="2018" name="Nat. Biotechnol.">
        <title>A standardized bacterial taxonomy based on genome phylogeny substantially revises the tree of life.</title>
        <authorList>
            <person name="Parks D.H."/>
            <person name="Chuvochina M."/>
            <person name="Waite D.W."/>
            <person name="Rinke C."/>
            <person name="Skarshewski A."/>
            <person name="Chaumeil P.A."/>
            <person name="Hugenholtz P."/>
        </authorList>
    </citation>
    <scope>NUCLEOTIDE SEQUENCE [LARGE SCALE GENOMIC DNA]</scope>
    <source>
        <strain evidence="6">UBA8781</strain>
    </source>
</reference>
<evidence type="ECO:0000313" key="6">
    <source>
        <dbReference type="EMBL" id="HCE17289.1"/>
    </source>
</evidence>
<dbReference type="CDD" id="cd01392">
    <property type="entry name" value="HTH_LacI"/>
    <property type="match status" value="1"/>
</dbReference>
<dbReference type="SMART" id="SM00354">
    <property type="entry name" value="HTH_LACI"/>
    <property type="match status" value="1"/>
</dbReference>